<dbReference type="KEGG" id="iod:EJO50_16975"/>
<protein>
    <submittedName>
        <fullName evidence="1">Uncharacterized protein</fullName>
    </submittedName>
</protein>
<evidence type="ECO:0000313" key="1">
    <source>
        <dbReference type="EMBL" id="AZN38233.1"/>
    </source>
</evidence>
<dbReference type="AlphaFoldDB" id="A0A3S8ZXL7"/>
<evidence type="ECO:0000313" key="2">
    <source>
        <dbReference type="Proteomes" id="UP000282438"/>
    </source>
</evidence>
<accession>A0A3S8ZXL7</accession>
<dbReference type="Proteomes" id="UP000282438">
    <property type="component" value="Chromosome"/>
</dbReference>
<keyword evidence="2" id="KW-1185">Reference proteome</keyword>
<sequence>MKIKQISVDKLSNTMRMYGETNFHFERLKLIDIEEATNNLDRAFEAKLEAFHSLYDLTKPDFNYFDHADTALLILIRNAIHHRDHDLFISWNKEMLINGGLEKKNGAEFLLVSNRVCNRPPVMEYYYKLEDILYRIDESRRSPFIENRMKPNQRKALLEKLTVQLKFNDMINYSKYKKYPENQIYINLIPIFTSAVVKVFTELKSKGLEFTGDDAKAYEEAFTNELNVDYSVIDYKPLRFWLEAL</sequence>
<reference evidence="1 2" key="1">
    <citation type="submission" date="2018-12" db="EMBL/GenBank/DDBJ databases">
        <title>Complete genome sequence of Iodobacter sp. H11R3.</title>
        <authorList>
            <person name="Bae J.-W."/>
        </authorList>
    </citation>
    <scope>NUCLEOTIDE SEQUENCE [LARGE SCALE GENOMIC DNA]</scope>
    <source>
        <strain evidence="1 2">H11R3</strain>
    </source>
</reference>
<organism evidence="1 2">
    <name type="scientific">Iodobacter ciconiae</name>
    <dbReference type="NCBI Taxonomy" id="2496266"/>
    <lineage>
        <taxon>Bacteria</taxon>
        <taxon>Pseudomonadati</taxon>
        <taxon>Pseudomonadota</taxon>
        <taxon>Betaproteobacteria</taxon>
        <taxon>Neisseriales</taxon>
        <taxon>Chitinibacteraceae</taxon>
        <taxon>Iodobacter</taxon>
    </lineage>
</organism>
<proteinExistence type="predicted"/>
<gene>
    <name evidence="1" type="ORF">EJO50_16975</name>
</gene>
<dbReference type="EMBL" id="CP034433">
    <property type="protein sequence ID" value="AZN38233.1"/>
    <property type="molecule type" value="Genomic_DNA"/>
</dbReference>
<name>A0A3S8ZXL7_9NEIS</name>
<dbReference type="OrthoDB" id="9151061at2"/>